<keyword evidence="3" id="KW-0808">Transferase</keyword>
<dbReference type="GO" id="GO:0016740">
    <property type="term" value="F:transferase activity"/>
    <property type="evidence" value="ECO:0007669"/>
    <property type="project" value="UniProtKB-KW"/>
</dbReference>
<keyword evidence="4" id="KW-1185">Reference proteome</keyword>
<dbReference type="InterPro" id="IPR052373">
    <property type="entry name" value="Gamma-glu_amide_hydrolase"/>
</dbReference>
<sequence>MCRWLSYIGEPVYLEKLVFEPRHSLVEQSLRAEQAKTPTNGDGFGLGWYDDRKTPGLYREILPAWNDPNLRSLAHHIRSGMFFAHVRASTGTETSRTNCHPFAHDNFLFMHNGQIGNYSLVRRVLEAMVDDEFYAARQGTTDSELIFCLMLTFGLRTDPHRAIRKTIEVVEREMRNRGITVPFRFTACLANGESVCAIRHASDDKSPSLYWRKRDNHVIVVSEPLDAESDSWIAVAPNHTLHVTRDLQICEEPTMVATGCKGAA</sequence>
<gene>
    <name evidence="3" type="ORF">TALK_21595</name>
</gene>
<dbReference type="CDD" id="cd01908">
    <property type="entry name" value="YafJ"/>
    <property type="match status" value="1"/>
</dbReference>
<dbReference type="InterPro" id="IPR017932">
    <property type="entry name" value="GATase_2_dom"/>
</dbReference>
<dbReference type="EMBL" id="JFKB01000035">
    <property type="protein sequence ID" value="OSQ42463.1"/>
    <property type="molecule type" value="Genomic_DNA"/>
</dbReference>
<evidence type="ECO:0000259" key="2">
    <source>
        <dbReference type="PROSITE" id="PS51278"/>
    </source>
</evidence>
<dbReference type="OrthoDB" id="9804310at2"/>
<feature type="domain" description="Glutamine amidotransferase type-2" evidence="2">
    <location>
        <begin position="2"/>
        <end position="264"/>
    </location>
</feature>
<dbReference type="Gene3D" id="3.60.20.10">
    <property type="entry name" value="Glutamine Phosphoribosylpyrophosphate, subunit 1, domain 1"/>
    <property type="match status" value="1"/>
</dbReference>
<dbReference type="AlphaFoldDB" id="A0A1Y2L606"/>
<keyword evidence="1 3" id="KW-0315">Glutamine amidotransferase</keyword>
<evidence type="ECO:0000313" key="4">
    <source>
        <dbReference type="Proteomes" id="UP000193396"/>
    </source>
</evidence>
<dbReference type="InterPro" id="IPR029055">
    <property type="entry name" value="Ntn_hydrolases_N"/>
</dbReference>
<evidence type="ECO:0000256" key="1">
    <source>
        <dbReference type="ARBA" id="ARBA00022962"/>
    </source>
</evidence>
<dbReference type="PANTHER" id="PTHR43187">
    <property type="entry name" value="GLUTAMINE AMIDOTRANSFERASE DUG3-RELATED"/>
    <property type="match status" value="1"/>
</dbReference>
<dbReference type="STRING" id="1293890.TALK_21595"/>
<name>A0A1Y2L606_9PROT</name>
<dbReference type="PANTHER" id="PTHR43187:SF1">
    <property type="entry name" value="GLUTAMINE AMIDOTRANSFERASE DUG3-RELATED"/>
    <property type="match status" value="1"/>
</dbReference>
<dbReference type="Pfam" id="PF13230">
    <property type="entry name" value="GATase_4"/>
    <property type="match status" value="1"/>
</dbReference>
<reference evidence="3 4" key="1">
    <citation type="submission" date="2014-03" db="EMBL/GenBank/DDBJ databases">
        <title>The draft genome sequence of Thalassospira alkalitolerans JCM 18968.</title>
        <authorList>
            <person name="Lai Q."/>
            <person name="Shao Z."/>
        </authorList>
    </citation>
    <scope>NUCLEOTIDE SEQUENCE [LARGE SCALE GENOMIC DNA]</scope>
    <source>
        <strain evidence="3 4">JCM 18968</strain>
    </source>
</reference>
<dbReference type="InterPro" id="IPR026869">
    <property type="entry name" value="EgtC-like"/>
</dbReference>
<dbReference type="SUPFAM" id="SSF56235">
    <property type="entry name" value="N-terminal nucleophile aminohydrolases (Ntn hydrolases)"/>
    <property type="match status" value="1"/>
</dbReference>
<proteinExistence type="predicted"/>
<accession>A0A1Y2L606</accession>
<comment type="caution">
    <text evidence="3">The sequence shown here is derived from an EMBL/GenBank/DDBJ whole genome shotgun (WGS) entry which is preliminary data.</text>
</comment>
<evidence type="ECO:0000313" key="3">
    <source>
        <dbReference type="EMBL" id="OSQ42463.1"/>
    </source>
</evidence>
<dbReference type="RefSeq" id="WP_085621236.1">
    <property type="nucleotide sequence ID" value="NZ_JFKB01000035.1"/>
</dbReference>
<dbReference type="Proteomes" id="UP000193396">
    <property type="component" value="Unassembled WGS sequence"/>
</dbReference>
<protein>
    <submittedName>
        <fullName evidence="3">Glutamine amidotransferase</fullName>
    </submittedName>
</protein>
<dbReference type="PROSITE" id="PS51278">
    <property type="entry name" value="GATASE_TYPE_2"/>
    <property type="match status" value="1"/>
</dbReference>
<organism evidence="3 4">
    <name type="scientific">Thalassospira alkalitolerans</name>
    <dbReference type="NCBI Taxonomy" id="1293890"/>
    <lineage>
        <taxon>Bacteria</taxon>
        <taxon>Pseudomonadati</taxon>
        <taxon>Pseudomonadota</taxon>
        <taxon>Alphaproteobacteria</taxon>
        <taxon>Rhodospirillales</taxon>
        <taxon>Thalassospiraceae</taxon>
        <taxon>Thalassospira</taxon>
    </lineage>
</organism>